<reference evidence="2 3" key="1">
    <citation type="submission" date="2017-11" db="EMBL/GenBank/DDBJ databases">
        <title>De-novo sequencing of pomegranate (Punica granatum L.) genome.</title>
        <authorList>
            <person name="Akparov Z."/>
            <person name="Amiraslanov A."/>
            <person name="Hajiyeva S."/>
            <person name="Abbasov M."/>
            <person name="Kaur K."/>
            <person name="Hamwieh A."/>
            <person name="Solovyev V."/>
            <person name="Salamov A."/>
            <person name="Braich B."/>
            <person name="Kosarev P."/>
            <person name="Mahmoud A."/>
            <person name="Hajiyev E."/>
            <person name="Babayeva S."/>
            <person name="Izzatullayeva V."/>
            <person name="Mammadov A."/>
            <person name="Mammadov A."/>
            <person name="Sharifova S."/>
            <person name="Ojaghi J."/>
            <person name="Eynullazada K."/>
            <person name="Bayramov B."/>
            <person name="Abdulazimova A."/>
            <person name="Shahmuradov I."/>
        </authorList>
    </citation>
    <scope>NUCLEOTIDE SEQUENCE [LARGE SCALE GENOMIC DNA]</scope>
    <source>
        <strain evidence="3">cv. AG2017</strain>
        <tissue evidence="2">Leaf</tissue>
    </source>
</reference>
<evidence type="ECO:0000256" key="1">
    <source>
        <dbReference type="SAM" id="MobiDB-lite"/>
    </source>
</evidence>
<name>A0A2I0HZ90_PUNGR</name>
<evidence type="ECO:0000313" key="2">
    <source>
        <dbReference type="EMBL" id="PKI37034.1"/>
    </source>
</evidence>
<proteinExistence type="predicted"/>
<comment type="caution">
    <text evidence="2">The sequence shown here is derived from an EMBL/GenBank/DDBJ whole genome shotgun (WGS) entry which is preliminary data.</text>
</comment>
<sequence>MAASPTNTNSSKRLLKAFAIFSDLVKGVGRQRGLHPQNQDFGKEREREREKGLGSDLPCWRLWLRPRRTMSHRRRKRLIKGTGARREQRSTDMEVVKDGGKRKFSFKDMVVGQQAKDILVDEKEWLDDDLEEEVPTDREVVLRVGPRTVLGHYLSVRAWTLHFFPSKATTRQQFG</sequence>
<feature type="region of interest" description="Disordered" evidence="1">
    <location>
        <begin position="31"/>
        <end position="50"/>
    </location>
</feature>
<dbReference type="EMBL" id="PGOL01004586">
    <property type="protein sequence ID" value="PKI37034.1"/>
    <property type="molecule type" value="Genomic_DNA"/>
</dbReference>
<gene>
    <name evidence="2" type="ORF">CRG98_042567</name>
</gene>
<dbReference type="AlphaFoldDB" id="A0A2I0HZ90"/>
<feature type="compositionally biased region" description="Basic and acidic residues" evidence="1">
    <location>
        <begin position="41"/>
        <end position="50"/>
    </location>
</feature>
<keyword evidence="3" id="KW-1185">Reference proteome</keyword>
<accession>A0A2I0HZ90</accession>
<dbReference type="Proteomes" id="UP000233551">
    <property type="component" value="Unassembled WGS sequence"/>
</dbReference>
<evidence type="ECO:0000313" key="3">
    <source>
        <dbReference type="Proteomes" id="UP000233551"/>
    </source>
</evidence>
<organism evidence="2 3">
    <name type="scientific">Punica granatum</name>
    <name type="common">Pomegranate</name>
    <dbReference type="NCBI Taxonomy" id="22663"/>
    <lineage>
        <taxon>Eukaryota</taxon>
        <taxon>Viridiplantae</taxon>
        <taxon>Streptophyta</taxon>
        <taxon>Embryophyta</taxon>
        <taxon>Tracheophyta</taxon>
        <taxon>Spermatophyta</taxon>
        <taxon>Magnoliopsida</taxon>
        <taxon>eudicotyledons</taxon>
        <taxon>Gunneridae</taxon>
        <taxon>Pentapetalae</taxon>
        <taxon>rosids</taxon>
        <taxon>malvids</taxon>
        <taxon>Myrtales</taxon>
        <taxon>Lythraceae</taxon>
        <taxon>Punica</taxon>
    </lineage>
</organism>
<protein>
    <submittedName>
        <fullName evidence="2">Uncharacterized protein</fullName>
    </submittedName>
</protein>